<dbReference type="Gene3D" id="3.20.20.450">
    <property type="entry name" value="EAL domain"/>
    <property type="match status" value="1"/>
</dbReference>
<name>A0ABW4DKT3_9LACO</name>
<protein>
    <submittedName>
        <fullName evidence="3">Diguanylate cyclase</fullName>
        <ecNumber evidence="3">2.7.7.65</ecNumber>
    </submittedName>
</protein>
<dbReference type="EMBL" id="JBHTOF010000011">
    <property type="protein sequence ID" value="MFD1464607.1"/>
    <property type="molecule type" value="Genomic_DNA"/>
</dbReference>
<dbReference type="GO" id="GO:0052621">
    <property type="term" value="F:diguanylate cyclase activity"/>
    <property type="evidence" value="ECO:0007669"/>
    <property type="project" value="UniProtKB-EC"/>
</dbReference>
<dbReference type="InterPro" id="IPR035919">
    <property type="entry name" value="EAL_sf"/>
</dbReference>
<evidence type="ECO:0000256" key="1">
    <source>
        <dbReference type="SAM" id="Phobius"/>
    </source>
</evidence>
<dbReference type="PANTHER" id="PTHR45138:SF9">
    <property type="entry name" value="DIGUANYLATE CYCLASE DGCM-RELATED"/>
    <property type="match status" value="1"/>
</dbReference>
<keyword evidence="4" id="KW-1185">Reference proteome</keyword>
<dbReference type="SUPFAM" id="SSF55073">
    <property type="entry name" value="Nucleotide cyclase"/>
    <property type="match status" value="1"/>
</dbReference>
<keyword evidence="3" id="KW-0808">Transferase</keyword>
<sequence>MDRQLLVAVFFISGYVSFYMRMWSRGFRDPERSKVNRSAYRIFIILMTLVCATILNAVGYISGTSAVFYHNVGLFIVILALLDEDTNIGEYLLRCLMLVAIWMVYYVGHFSQIRFLISMAILVVVLILVRLFRVAIGPHFKYRLLIATTLAADFWFNLPAHPADMNTTQLSVVGAVVMFFLMKLSTGEQQRQFFENLKTAHLANYDELTSTKNFMAYQKDIINYFGSAHVNRLPLTVAQIDVDHFKLVNDQYGHLAGNQILTDVAQTLREIISQYGERYEVYRTGGEEFTLIFADTSIEEALQVMIHCWQEIRTQTFTYGQQAIHVTISAGMTGMRADDQSPEGIYKRADDSLYISKKNGRDTITINEKTQQLQDDSNHVTYAYFVRGIYDLKRDSGQELAANELTLRRFDRKSQTWVVPEQRHLNIETRIDLTRDALVNSHTRTLVTTLSIADFLNEDVGTKLAAYFHSPDGPDSLYLELDQLPAMNLLIPRVEFYHQQGIKIVLGQVDRSRHFERVNASLRYLDGVKCQIISTTKLPDLQKNIQFWGRVAQTWRIRFIIDGVNDKEQLKWLLAQKYINYLEGDYFGEPKLPLLNS</sequence>
<keyword evidence="1" id="KW-1133">Transmembrane helix</keyword>
<dbReference type="InterPro" id="IPR029787">
    <property type="entry name" value="Nucleotide_cyclase"/>
</dbReference>
<dbReference type="InterPro" id="IPR043128">
    <property type="entry name" value="Rev_trsase/Diguanyl_cyclase"/>
</dbReference>
<evidence type="ECO:0000259" key="2">
    <source>
        <dbReference type="PROSITE" id="PS50887"/>
    </source>
</evidence>
<reference evidence="4" key="1">
    <citation type="journal article" date="2019" name="Int. J. Syst. Evol. Microbiol.">
        <title>The Global Catalogue of Microorganisms (GCM) 10K type strain sequencing project: providing services to taxonomists for standard genome sequencing and annotation.</title>
        <authorList>
            <consortium name="The Broad Institute Genomics Platform"/>
            <consortium name="The Broad Institute Genome Sequencing Center for Infectious Disease"/>
            <person name="Wu L."/>
            <person name="Ma J."/>
        </authorList>
    </citation>
    <scope>NUCLEOTIDE SEQUENCE [LARGE SCALE GENOMIC DNA]</scope>
    <source>
        <strain evidence="4">CCM 8951</strain>
    </source>
</reference>
<feature type="domain" description="GGDEF" evidence="2">
    <location>
        <begin position="233"/>
        <end position="369"/>
    </location>
</feature>
<dbReference type="CDD" id="cd01949">
    <property type="entry name" value="GGDEF"/>
    <property type="match status" value="1"/>
</dbReference>
<keyword evidence="1" id="KW-0472">Membrane</keyword>
<evidence type="ECO:0000313" key="4">
    <source>
        <dbReference type="Proteomes" id="UP001597244"/>
    </source>
</evidence>
<keyword evidence="3" id="KW-0548">Nucleotidyltransferase</keyword>
<dbReference type="PROSITE" id="PS50887">
    <property type="entry name" value="GGDEF"/>
    <property type="match status" value="1"/>
</dbReference>
<dbReference type="Pfam" id="PF00990">
    <property type="entry name" value="GGDEF"/>
    <property type="match status" value="1"/>
</dbReference>
<dbReference type="RefSeq" id="WP_225417324.1">
    <property type="nucleotide sequence ID" value="NZ_JBHTOF010000011.1"/>
</dbReference>
<dbReference type="InterPro" id="IPR050469">
    <property type="entry name" value="Diguanylate_Cyclase"/>
</dbReference>
<dbReference type="Gene3D" id="3.30.70.270">
    <property type="match status" value="1"/>
</dbReference>
<proteinExistence type="predicted"/>
<keyword evidence="1" id="KW-0812">Transmembrane</keyword>
<evidence type="ECO:0000313" key="3">
    <source>
        <dbReference type="EMBL" id="MFD1464607.1"/>
    </source>
</evidence>
<dbReference type="SMART" id="SM00267">
    <property type="entry name" value="GGDEF"/>
    <property type="match status" value="1"/>
</dbReference>
<dbReference type="PANTHER" id="PTHR45138">
    <property type="entry name" value="REGULATORY COMPONENTS OF SENSORY TRANSDUCTION SYSTEM"/>
    <property type="match status" value="1"/>
</dbReference>
<organism evidence="3 4">
    <name type="scientific">Lapidilactobacillus mulanensis</name>
    <dbReference type="NCBI Taxonomy" id="2485999"/>
    <lineage>
        <taxon>Bacteria</taxon>
        <taxon>Bacillati</taxon>
        <taxon>Bacillota</taxon>
        <taxon>Bacilli</taxon>
        <taxon>Lactobacillales</taxon>
        <taxon>Lactobacillaceae</taxon>
        <taxon>Lapidilactobacillus</taxon>
    </lineage>
</organism>
<feature type="transmembrane region" description="Helical" evidence="1">
    <location>
        <begin position="67"/>
        <end position="84"/>
    </location>
</feature>
<dbReference type="InterPro" id="IPR000160">
    <property type="entry name" value="GGDEF_dom"/>
</dbReference>
<feature type="transmembrane region" description="Helical" evidence="1">
    <location>
        <begin position="6"/>
        <end position="22"/>
    </location>
</feature>
<feature type="transmembrane region" description="Helical" evidence="1">
    <location>
        <begin position="42"/>
        <end position="61"/>
    </location>
</feature>
<feature type="transmembrane region" description="Helical" evidence="1">
    <location>
        <begin position="91"/>
        <end position="107"/>
    </location>
</feature>
<gene>
    <name evidence="3" type="ORF">ACFQ4L_00680</name>
</gene>
<dbReference type="EC" id="2.7.7.65" evidence="3"/>
<dbReference type="NCBIfam" id="TIGR00254">
    <property type="entry name" value="GGDEF"/>
    <property type="match status" value="1"/>
</dbReference>
<accession>A0ABW4DKT3</accession>
<dbReference type="SUPFAM" id="SSF141868">
    <property type="entry name" value="EAL domain-like"/>
    <property type="match status" value="1"/>
</dbReference>
<feature type="transmembrane region" description="Helical" evidence="1">
    <location>
        <begin position="113"/>
        <end position="132"/>
    </location>
</feature>
<comment type="caution">
    <text evidence="3">The sequence shown here is derived from an EMBL/GenBank/DDBJ whole genome shotgun (WGS) entry which is preliminary data.</text>
</comment>
<dbReference type="Proteomes" id="UP001597244">
    <property type="component" value="Unassembled WGS sequence"/>
</dbReference>